<evidence type="ECO:0000313" key="3">
    <source>
        <dbReference type="Proteomes" id="UP001152649"/>
    </source>
</evidence>
<comment type="caution">
    <text evidence="2">The sequence shown here is derived from an EMBL/GenBank/DDBJ whole genome shotgun (WGS) entry which is preliminary data.</text>
</comment>
<sequence length="329" mass="37846">MKSARRISSHLNYLEDQRKAIQDDIEDSPPVKRQRQGELDVDILERAYTEMIYPKVMSASAKLPKQMHEHGRTFNISNFKRDVAQYYDLPKDMGYCHLTGIWDAIQVKAAHLVPRSLHGDEIAHLFGVGTMVSSDPRNALSLHRTLEAALDTGKIVILPILEEKDVTTPSRWKCVLTDETIRHHTWTTFAGSETKFDDVDQTELKFLGDARPAKRFLYFRFVITYIHCKRQGNLGFTDKVENIRLFWPTPGEYLCKSMLNTLSRSISGHRLPESLLQDRTFDDQSISKIDQPTSGLVLAKQIYDAMIASIKNHRDDEDEDVFEDSLEYL</sequence>
<evidence type="ECO:0000313" key="2">
    <source>
        <dbReference type="EMBL" id="CAG8331184.1"/>
    </source>
</evidence>
<protein>
    <recommendedName>
        <fullName evidence="1">HNH nuclease domain-containing protein</fullName>
    </recommendedName>
</protein>
<dbReference type="Pfam" id="PF13391">
    <property type="entry name" value="HNH_2"/>
    <property type="match status" value="1"/>
</dbReference>
<evidence type="ECO:0000259" key="1">
    <source>
        <dbReference type="Pfam" id="PF13391"/>
    </source>
</evidence>
<dbReference type="InterPro" id="IPR003615">
    <property type="entry name" value="HNH_nuc"/>
</dbReference>
<reference evidence="2" key="1">
    <citation type="submission" date="2021-07" db="EMBL/GenBank/DDBJ databases">
        <authorList>
            <person name="Branca A.L. A."/>
        </authorList>
    </citation>
    <scope>NUCLEOTIDE SEQUENCE</scope>
</reference>
<feature type="domain" description="HNH nuclease" evidence="1">
    <location>
        <begin position="96"/>
        <end position="157"/>
    </location>
</feature>
<name>A0A9W4IM24_9EURO</name>
<dbReference type="AlphaFoldDB" id="A0A9W4IM24"/>
<proteinExistence type="predicted"/>
<dbReference type="OrthoDB" id="5386595at2759"/>
<dbReference type="EMBL" id="CAJVPG010000099">
    <property type="protein sequence ID" value="CAG8331184.1"/>
    <property type="molecule type" value="Genomic_DNA"/>
</dbReference>
<dbReference type="Proteomes" id="UP001152649">
    <property type="component" value="Unassembled WGS sequence"/>
</dbReference>
<gene>
    <name evidence="2" type="ORF">PSALAMII_LOCUS2613</name>
</gene>
<organism evidence="2 3">
    <name type="scientific">Penicillium salamii</name>
    <dbReference type="NCBI Taxonomy" id="1612424"/>
    <lineage>
        <taxon>Eukaryota</taxon>
        <taxon>Fungi</taxon>
        <taxon>Dikarya</taxon>
        <taxon>Ascomycota</taxon>
        <taxon>Pezizomycotina</taxon>
        <taxon>Eurotiomycetes</taxon>
        <taxon>Eurotiomycetidae</taxon>
        <taxon>Eurotiales</taxon>
        <taxon>Aspergillaceae</taxon>
        <taxon>Penicillium</taxon>
    </lineage>
</organism>
<keyword evidence="3" id="KW-1185">Reference proteome</keyword>
<accession>A0A9W4IM24</accession>